<name>A0A0D2B1P5_9EURO</name>
<keyword evidence="3" id="KW-1185">Reference proteome</keyword>
<dbReference type="AlphaFoldDB" id="A0A0D2B1P5"/>
<sequence>MDPRAVEFVPGAEEHNQRRAEPFNPQARPFVPRDPRVAPETQETAHVERPERTFERRLAWIVDCSDGFDYTSAVPTGMSLTQEPKLFWENGLQYWTKSKNWVHHINFFGEAVYTKSATNPATTIAVLKASSKWIVKHDPFKSRNHFVVTKASRLLDPVKYYGKPEVLNSLSGTALENACMGQCVKFYAEVGTWLEDDYDEDEHEPCIDSLDPDKYWGGQTIINGCSPGFPTRVDILSAGTEERLAIDKARQAAVKSRIARGPAKSRLSKCYISFDNEDGLPGAVVSRNVYSQRGSSGPVSLAQTAAPAEVALSDQPSPSQNTIMGG</sequence>
<dbReference type="OrthoDB" id="5421702at2759"/>
<dbReference type="HOGENOM" id="CLU_852672_0_0_1"/>
<protein>
    <submittedName>
        <fullName evidence="2">Uncharacterized protein</fullName>
    </submittedName>
</protein>
<accession>A0A0D2B1P5</accession>
<dbReference type="VEuPathDB" id="FungiDB:PV08_08045"/>
<dbReference type="Proteomes" id="UP000053328">
    <property type="component" value="Unassembled WGS sequence"/>
</dbReference>
<feature type="compositionally biased region" description="Basic and acidic residues" evidence="1">
    <location>
        <begin position="31"/>
        <end position="49"/>
    </location>
</feature>
<feature type="region of interest" description="Disordered" evidence="1">
    <location>
        <begin position="1"/>
        <end position="49"/>
    </location>
</feature>
<evidence type="ECO:0000313" key="2">
    <source>
        <dbReference type="EMBL" id="KIW12858.1"/>
    </source>
</evidence>
<proteinExistence type="predicted"/>
<dbReference type="GeneID" id="27335128"/>
<dbReference type="EMBL" id="KN847497">
    <property type="protein sequence ID" value="KIW12858.1"/>
    <property type="molecule type" value="Genomic_DNA"/>
</dbReference>
<feature type="compositionally biased region" description="Basic and acidic residues" evidence="1">
    <location>
        <begin position="12"/>
        <end position="21"/>
    </location>
</feature>
<dbReference type="RefSeq" id="XP_016233074.1">
    <property type="nucleotide sequence ID" value="XM_016382371.1"/>
</dbReference>
<evidence type="ECO:0000313" key="3">
    <source>
        <dbReference type="Proteomes" id="UP000053328"/>
    </source>
</evidence>
<gene>
    <name evidence="2" type="ORF">PV08_08045</name>
</gene>
<reference evidence="2 3" key="1">
    <citation type="submission" date="2015-01" db="EMBL/GenBank/DDBJ databases">
        <title>The Genome Sequence of Exophiala spinifera CBS89968.</title>
        <authorList>
            <consortium name="The Broad Institute Genomics Platform"/>
            <person name="Cuomo C."/>
            <person name="de Hoog S."/>
            <person name="Gorbushina A."/>
            <person name="Stielow B."/>
            <person name="Teixiera M."/>
            <person name="Abouelleil A."/>
            <person name="Chapman S.B."/>
            <person name="Priest M."/>
            <person name="Young S.K."/>
            <person name="Wortman J."/>
            <person name="Nusbaum C."/>
            <person name="Birren B."/>
        </authorList>
    </citation>
    <scope>NUCLEOTIDE SEQUENCE [LARGE SCALE GENOMIC DNA]</scope>
    <source>
        <strain evidence="2 3">CBS 89968</strain>
    </source>
</reference>
<evidence type="ECO:0000256" key="1">
    <source>
        <dbReference type="SAM" id="MobiDB-lite"/>
    </source>
</evidence>
<organism evidence="2 3">
    <name type="scientific">Exophiala spinifera</name>
    <dbReference type="NCBI Taxonomy" id="91928"/>
    <lineage>
        <taxon>Eukaryota</taxon>
        <taxon>Fungi</taxon>
        <taxon>Dikarya</taxon>
        <taxon>Ascomycota</taxon>
        <taxon>Pezizomycotina</taxon>
        <taxon>Eurotiomycetes</taxon>
        <taxon>Chaetothyriomycetidae</taxon>
        <taxon>Chaetothyriales</taxon>
        <taxon>Herpotrichiellaceae</taxon>
        <taxon>Exophiala</taxon>
    </lineage>
</organism>